<dbReference type="AlphaFoldDB" id="A0A9P0ZA64"/>
<keyword evidence="1" id="KW-0812">Transmembrane</keyword>
<dbReference type="Proteomes" id="UP001152484">
    <property type="component" value="Unassembled WGS sequence"/>
</dbReference>
<evidence type="ECO:0000313" key="3">
    <source>
        <dbReference type="Proteomes" id="UP001152484"/>
    </source>
</evidence>
<keyword evidence="1" id="KW-1133">Transmembrane helix</keyword>
<accession>A0A9P0ZA64</accession>
<protein>
    <submittedName>
        <fullName evidence="2">Uncharacterized protein</fullName>
    </submittedName>
</protein>
<comment type="caution">
    <text evidence="2">The sequence shown here is derived from an EMBL/GenBank/DDBJ whole genome shotgun (WGS) entry which is preliminary data.</text>
</comment>
<evidence type="ECO:0000313" key="2">
    <source>
        <dbReference type="EMBL" id="CAH9092558.1"/>
    </source>
</evidence>
<reference evidence="2" key="1">
    <citation type="submission" date="2022-07" db="EMBL/GenBank/DDBJ databases">
        <authorList>
            <person name="Macas J."/>
            <person name="Novak P."/>
            <person name="Neumann P."/>
        </authorList>
    </citation>
    <scope>NUCLEOTIDE SEQUENCE</scope>
</reference>
<feature type="transmembrane region" description="Helical" evidence="1">
    <location>
        <begin position="15"/>
        <end position="33"/>
    </location>
</feature>
<gene>
    <name evidence="2" type="ORF">CEURO_LOCUS11999</name>
</gene>
<dbReference type="PANTHER" id="PTHR37204">
    <property type="entry name" value="TRANSMEMBRANE PROTEIN"/>
    <property type="match status" value="1"/>
</dbReference>
<dbReference type="EMBL" id="CAMAPE010000029">
    <property type="protein sequence ID" value="CAH9092558.1"/>
    <property type="molecule type" value="Genomic_DNA"/>
</dbReference>
<keyword evidence="1" id="KW-0472">Membrane</keyword>
<name>A0A9P0ZA64_CUSEU</name>
<sequence>MARIGNECFISKASIFIWFLCALTFYALFNIALRNSSEWSISYSEKRLRLYDKMERDLEEHGAGFLKHGETSQSLSLSDLFSLKDGIVTPVLKDANPPVRANVLHLGIEYSVHISEAVRTIFSPYFDKAIWFQNSSRYHCSMFHASHHARPVPATEAEIEAEADAVKTLAEGLCPLHVVLDRVILTSTGVLVGCWQVISGTDPVIIRDRLRNALPHAPEKQFYDAVILHTSFARLLGPPTFPEEAKNSSVLEFFKILVTKLNREIRGLQATMSELWYVEEHHLLALAIDGSMKIRKFQLGCLKV</sequence>
<keyword evidence="3" id="KW-1185">Reference proteome</keyword>
<dbReference type="OrthoDB" id="119121at2759"/>
<proteinExistence type="predicted"/>
<organism evidence="2 3">
    <name type="scientific">Cuscuta europaea</name>
    <name type="common">European dodder</name>
    <dbReference type="NCBI Taxonomy" id="41803"/>
    <lineage>
        <taxon>Eukaryota</taxon>
        <taxon>Viridiplantae</taxon>
        <taxon>Streptophyta</taxon>
        <taxon>Embryophyta</taxon>
        <taxon>Tracheophyta</taxon>
        <taxon>Spermatophyta</taxon>
        <taxon>Magnoliopsida</taxon>
        <taxon>eudicotyledons</taxon>
        <taxon>Gunneridae</taxon>
        <taxon>Pentapetalae</taxon>
        <taxon>asterids</taxon>
        <taxon>lamiids</taxon>
        <taxon>Solanales</taxon>
        <taxon>Convolvulaceae</taxon>
        <taxon>Cuscuteae</taxon>
        <taxon>Cuscuta</taxon>
        <taxon>Cuscuta subgen. Cuscuta</taxon>
    </lineage>
</organism>
<evidence type="ECO:0000256" key="1">
    <source>
        <dbReference type="SAM" id="Phobius"/>
    </source>
</evidence>
<dbReference type="PANTHER" id="PTHR37204:SF1">
    <property type="entry name" value="TRANSMEMBRANE PROTEIN"/>
    <property type="match status" value="1"/>
</dbReference>